<protein>
    <submittedName>
        <fullName evidence="2">Uncharacterized protein</fullName>
    </submittedName>
</protein>
<sequence>MRHMHMHMHMHMIMHMHMHMQMQMQMQMQMHMHMQIHMCQTLTPLSRSGVIIGVRERRLSGLPVYLIMFSVKSIGIRYSTDQKTTMIFSFTWLMVSQFSTFTWISGLFSFSGWMQFTT</sequence>
<dbReference type="AlphaFoldDB" id="A0A4Z2HHX6"/>
<keyword evidence="1" id="KW-1133">Transmembrane helix</keyword>
<evidence type="ECO:0000313" key="3">
    <source>
        <dbReference type="Proteomes" id="UP000314294"/>
    </source>
</evidence>
<gene>
    <name evidence="2" type="ORF">EYF80_024608</name>
</gene>
<feature type="transmembrane region" description="Helical" evidence="1">
    <location>
        <begin position="87"/>
        <end position="110"/>
    </location>
</feature>
<keyword evidence="1" id="KW-0472">Membrane</keyword>
<evidence type="ECO:0000256" key="1">
    <source>
        <dbReference type="SAM" id="Phobius"/>
    </source>
</evidence>
<comment type="caution">
    <text evidence="2">The sequence shown here is derived from an EMBL/GenBank/DDBJ whole genome shotgun (WGS) entry which is preliminary data.</text>
</comment>
<organism evidence="2 3">
    <name type="scientific">Liparis tanakae</name>
    <name type="common">Tanaka's snailfish</name>
    <dbReference type="NCBI Taxonomy" id="230148"/>
    <lineage>
        <taxon>Eukaryota</taxon>
        <taxon>Metazoa</taxon>
        <taxon>Chordata</taxon>
        <taxon>Craniata</taxon>
        <taxon>Vertebrata</taxon>
        <taxon>Euteleostomi</taxon>
        <taxon>Actinopterygii</taxon>
        <taxon>Neopterygii</taxon>
        <taxon>Teleostei</taxon>
        <taxon>Neoteleostei</taxon>
        <taxon>Acanthomorphata</taxon>
        <taxon>Eupercaria</taxon>
        <taxon>Perciformes</taxon>
        <taxon>Cottioidei</taxon>
        <taxon>Cottales</taxon>
        <taxon>Liparidae</taxon>
        <taxon>Liparis</taxon>
    </lineage>
</organism>
<name>A0A4Z2HHX6_9TELE</name>
<keyword evidence="3" id="KW-1185">Reference proteome</keyword>
<accession>A0A4Z2HHX6</accession>
<dbReference type="Proteomes" id="UP000314294">
    <property type="component" value="Unassembled WGS sequence"/>
</dbReference>
<keyword evidence="1" id="KW-0812">Transmembrane</keyword>
<reference evidence="2 3" key="1">
    <citation type="submission" date="2019-03" db="EMBL/GenBank/DDBJ databases">
        <title>First draft genome of Liparis tanakae, snailfish: a comprehensive survey of snailfish specific genes.</title>
        <authorList>
            <person name="Kim W."/>
            <person name="Song I."/>
            <person name="Jeong J.-H."/>
            <person name="Kim D."/>
            <person name="Kim S."/>
            <person name="Ryu S."/>
            <person name="Song J.Y."/>
            <person name="Lee S.K."/>
        </authorList>
    </citation>
    <scope>NUCLEOTIDE SEQUENCE [LARGE SCALE GENOMIC DNA]</scope>
    <source>
        <tissue evidence="2">Muscle</tissue>
    </source>
</reference>
<evidence type="ECO:0000313" key="2">
    <source>
        <dbReference type="EMBL" id="TNN65201.1"/>
    </source>
</evidence>
<proteinExistence type="predicted"/>
<dbReference type="EMBL" id="SRLO01000239">
    <property type="protein sequence ID" value="TNN65201.1"/>
    <property type="molecule type" value="Genomic_DNA"/>
</dbReference>